<feature type="domain" description="HTH cro/C1-type" evidence="1">
    <location>
        <begin position="10"/>
        <end position="67"/>
    </location>
</feature>
<dbReference type="RefSeq" id="WP_273601576.1">
    <property type="nucleotide sequence ID" value="NZ_JAQQXT010000012.1"/>
</dbReference>
<sequence>MNLAEIGHLLHARRTALGLSQARLAAMSGLSRATIIQLETGSLVDLGAAKLIALLDLVGICLDAGTRKGQANALQSVSQTASVSYKSVLDPDAFAAALVDGALPDHLTAQVATLLDEAPLSLIVSAVEEVAANSNSAPKQLWKHLIAWAHALHSPRGVWV</sequence>
<dbReference type="InterPro" id="IPR010982">
    <property type="entry name" value="Lambda_DNA-bd_dom_sf"/>
</dbReference>
<evidence type="ECO:0000259" key="1">
    <source>
        <dbReference type="PROSITE" id="PS50943"/>
    </source>
</evidence>
<dbReference type="Proteomes" id="UP001221189">
    <property type="component" value="Unassembled WGS sequence"/>
</dbReference>
<dbReference type="Gene3D" id="1.10.260.40">
    <property type="entry name" value="lambda repressor-like DNA-binding domains"/>
    <property type="match status" value="1"/>
</dbReference>
<dbReference type="CDD" id="cd00093">
    <property type="entry name" value="HTH_XRE"/>
    <property type="match status" value="1"/>
</dbReference>
<accession>A0ABT5KKK3</accession>
<evidence type="ECO:0000313" key="2">
    <source>
        <dbReference type="EMBL" id="MDC8773445.1"/>
    </source>
</evidence>
<name>A0ABT5KKK3_9BURK</name>
<dbReference type="SMART" id="SM00530">
    <property type="entry name" value="HTH_XRE"/>
    <property type="match status" value="1"/>
</dbReference>
<gene>
    <name evidence="2" type="ORF">PRZ03_17830</name>
</gene>
<dbReference type="InterPro" id="IPR001387">
    <property type="entry name" value="Cro/C1-type_HTH"/>
</dbReference>
<reference evidence="2 3" key="1">
    <citation type="submission" date="2022-10" db="EMBL/GenBank/DDBJ databases">
        <title>Paucibacter sp. hw1 Genome sequencing.</title>
        <authorList>
            <person name="Park S."/>
        </authorList>
    </citation>
    <scope>NUCLEOTIDE SEQUENCE [LARGE SCALE GENOMIC DNA]</scope>
    <source>
        <strain evidence="3">hw1</strain>
    </source>
</reference>
<organism evidence="2 3">
    <name type="scientific">Roseateles albus</name>
    <dbReference type="NCBI Taxonomy" id="2987525"/>
    <lineage>
        <taxon>Bacteria</taxon>
        <taxon>Pseudomonadati</taxon>
        <taxon>Pseudomonadota</taxon>
        <taxon>Betaproteobacteria</taxon>
        <taxon>Burkholderiales</taxon>
        <taxon>Sphaerotilaceae</taxon>
        <taxon>Roseateles</taxon>
    </lineage>
</organism>
<dbReference type="PROSITE" id="PS50943">
    <property type="entry name" value="HTH_CROC1"/>
    <property type="match status" value="1"/>
</dbReference>
<dbReference type="EMBL" id="JAQQXT010000012">
    <property type="protein sequence ID" value="MDC8773445.1"/>
    <property type="molecule type" value="Genomic_DNA"/>
</dbReference>
<keyword evidence="3" id="KW-1185">Reference proteome</keyword>
<protein>
    <submittedName>
        <fullName evidence="2">Helix-turn-helix domain-containing protein</fullName>
    </submittedName>
</protein>
<dbReference type="SUPFAM" id="SSF47413">
    <property type="entry name" value="lambda repressor-like DNA-binding domains"/>
    <property type="match status" value="1"/>
</dbReference>
<comment type="caution">
    <text evidence="2">The sequence shown here is derived from an EMBL/GenBank/DDBJ whole genome shotgun (WGS) entry which is preliminary data.</text>
</comment>
<evidence type="ECO:0000313" key="3">
    <source>
        <dbReference type="Proteomes" id="UP001221189"/>
    </source>
</evidence>
<proteinExistence type="predicted"/>
<dbReference type="Pfam" id="PF01381">
    <property type="entry name" value="HTH_3"/>
    <property type="match status" value="1"/>
</dbReference>